<feature type="region of interest" description="Disordered" evidence="1">
    <location>
        <begin position="86"/>
        <end position="110"/>
    </location>
</feature>
<keyword evidence="3" id="KW-1185">Reference proteome</keyword>
<comment type="caution">
    <text evidence="2">The sequence shown here is derived from an EMBL/GenBank/DDBJ whole genome shotgun (WGS) entry which is preliminary data.</text>
</comment>
<proteinExistence type="predicted"/>
<sequence length="110" mass="12236">MIEEKPVNYHPFLKAIILTLTAHGDVPDSAIEEIVEALNAAVEADTEFMLQHDYQEFMSVLDGVLDSIDNNGYAEQVTELDRLRQELESEDESKAPLEAIANTLSQTSEA</sequence>
<feature type="compositionally biased region" description="Basic and acidic residues" evidence="1">
    <location>
        <begin position="86"/>
        <end position="95"/>
    </location>
</feature>
<dbReference type="EMBL" id="AOLS01000127">
    <property type="protein sequence ID" value="EMA09497.1"/>
    <property type="molecule type" value="Genomic_DNA"/>
</dbReference>
<protein>
    <submittedName>
        <fullName evidence="2">Uncharacterized protein</fullName>
    </submittedName>
</protein>
<evidence type="ECO:0000256" key="1">
    <source>
        <dbReference type="SAM" id="MobiDB-lite"/>
    </source>
</evidence>
<dbReference type="RefSeq" id="WP_007190854.1">
    <property type="nucleotide sequence ID" value="NZ_AOLS01000127.1"/>
</dbReference>
<evidence type="ECO:0000313" key="2">
    <source>
        <dbReference type="EMBL" id="EMA09497.1"/>
    </source>
</evidence>
<reference evidence="2 3" key="1">
    <citation type="journal article" date="2014" name="PLoS Genet.">
        <title>Phylogenetically driven sequencing of extremely halophilic archaea reveals strategies for static and dynamic osmo-response.</title>
        <authorList>
            <person name="Becker E.A."/>
            <person name="Seitzer P.M."/>
            <person name="Tritt A."/>
            <person name="Larsen D."/>
            <person name="Krusor M."/>
            <person name="Yao A.I."/>
            <person name="Wu D."/>
            <person name="Madern D."/>
            <person name="Eisen J.A."/>
            <person name="Darling A.E."/>
            <person name="Facciotti M.T."/>
        </authorList>
    </citation>
    <scope>NUCLEOTIDE SEQUENCE [LARGE SCALE GENOMIC DNA]</scope>
    <source>
        <strain evidence="2 3">ATCC 33799</strain>
    </source>
</reference>
<dbReference type="PATRIC" id="fig|662475.6.peg.4316"/>
<name>M0JK63_9EURY</name>
<evidence type="ECO:0000313" key="3">
    <source>
        <dbReference type="Proteomes" id="UP000011687"/>
    </source>
</evidence>
<dbReference type="AlphaFoldDB" id="M0JK63"/>
<accession>M0JK63</accession>
<gene>
    <name evidence="2" type="ORF">C435_22054</name>
</gene>
<organism evidence="2 3">
    <name type="scientific">Haloarcula marismortui ATCC 33799</name>
    <dbReference type="NCBI Taxonomy" id="662475"/>
    <lineage>
        <taxon>Archaea</taxon>
        <taxon>Methanobacteriati</taxon>
        <taxon>Methanobacteriota</taxon>
        <taxon>Stenosarchaea group</taxon>
        <taxon>Halobacteria</taxon>
        <taxon>Halobacteriales</taxon>
        <taxon>Haloarculaceae</taxon>
        <taxon>Haloarcula</taxon>
    </lineage>
</organism>
<dbReference type="Proteomes" id="UP000011687">
    <property type="component" value="Unassembled WGS sequence"/>
</dbReference>